<feature type="transmembrane region" description="Helical" evidence="8">
    <location>
        <begin position="522"/>
        <end position="545"/>
    </location>
</feature>
<protein>
    <submittedName>
        <fullName evidence="14">Putative membrane protein</fullName>
    </submittedName>
</protein>
<feature type="transmembrane region" description="Helical" evidence="8">
    <location>
        <begin position="551"/>
        <end position="570"/>
    </location>
</feature>
<comment type="subcellular location">
    <subcellularLocation>
        <location evidence="1">Membrane</location>
        <topology evidence="1">Multi-pass membrane protein</topology>
    </subcellularLocation>
</comment>
<dbReference type="InterPro" id="IPR003864">
    <property type="entry name" value="CSC1/OSCA1-like_7TM"/>
</dbReference>
<feature type="transmembrane region" description="Helical" evidence="8">
    <location>
        <begin position="320"/>
        <end position="344"/>
    </location>
</feature>
<evidence type="ECO:0000313" key="15">
    <source>
        <dbReference type="Proteomes" id="UP000038010"/>
    </source>
</evidence>
<feature type="domain" description="CSC1/OSCA1-like cytosolic" evidence="13">
    <location>
        <begin position="88"/>
        <end position="261"/>
    </location>
</feature>
<dbReference type="OrthoDB" id="1076608at2759"/>
<feature type="transmembrane region" description="Helical" evidence="8">
    <location>
        <begin position="274"/>
        <end position="300"/>
    </location>
</feature>
<gene>
    <name evidence="14" type="ORF">AB675_3932</name>
</gene>
<evidence type="ECO:0000313" key="14">
    <source>
        <dbReference type="EMBL" id="KPI37615.1"/>
    </source>
</evidence>
<feature type="domain" description="CSC1/OSCA1-like 7TM region" evidence="10">
    <location>
        <begin position="273"/>
        <end position="545"/>
    </location>
</feature>
<dbReference type="GeneID" id="28735909"/>
<keyword evidence="3" id="KW-0813">Transport</keyword>
<feature type="transmembrane region" description="Helical" evidence="8">
    <location>
        <begin position="44"/>
        <end position="62"/>
    </location>
</feature>
<dbReference type="Pfam" id="PF02714">
    <property type="entry name" value="RSN1_7TM"/>
    <property type="match status" value="1"/>
</dbReference>
<dbReference type="PANTHER" id="PTHR13018">
    <property type="entry name" value="PROBABLE MEMBRANE PROTEIN DUF221-RELATED"/>
    <property type="match status" value="1"/>
</dbReference>
<feature type="chain" id="PRO_5005879408" evidence="9">
    <location>
        <begin position="21"/>
        <end position="749"/>
    </location>
</feature>
<feature type="transmembrane region" description="Helical" evidence="8">
    <location>
        <begin position="365"/>
        <end position="385"/>
    </location>
</feature>
<dbReference type="EMBL" id="LFJN01000023">
    <property type="protein sequence ID" value="KPI37615.1"/>
    <property type="molecule type" value="Genomic_DNA"/>
</dbReference>
<dbReference type="GO" id="GO:0005227">
    <property type="term" value="F:calcium-activated cation channel activity"/>
    <property type="evidence" value="ECO:0007669"/>
    <property type="project" value="InterPro"/>
</dbReference>
<keyword evidence="15" id="KW-1185">Reference proteome</keyword>
<evidence type="ECO:0000259" key="13">
    <source>
        <dbReference type="Pfam" id="PF14703"/>
    </source>
</evidence>
<dbReference type="GO" id="GO:0005886">
    <property type="term" value="C:plasma membrane"/>
    <property type="evidence" value="ECO:0007669"/>
    <property type="project" value="TreeGrafter"/>
</dbReference>
<evidence type="ECO:0000256" key="9">
    <source>
        <dbReference type="SAM" id="SignalP"/>
    </source>
</evidence>
<dbReference type="InterPro" id="IPR022257">
    <property type="entry name" value="PHM7_ext"/>
</dbReference>
<evidence type="ECO:0000256" key="3">
    <source>
        <dbReference type="ARBA" id="ARBA00022448"/>
    </source>
</evidence>
<sequence>MIICVLGCLLTWPILLPINATGGGDDSQLDKLAFGNVVESRRLYAHATIAWVFVGTIVLIITRERLFAISLRNAYATLRHVESRLSSKVVLFLSVPKDALDEERLQQFFGPSAVRSWYTPNAAEIEDLVSERASKIDQLESAELKLEKNVAKKARDSPQNGSGGGKYAHGTRPASKPYYVFGEDIDTIDKLRKEIPELEERIKSLRENVERPGVAKSGALFVEFKTQAEAQRALKSSRHHDPLAFKPRLSHVQPREVLWKNANIDPAARLSYSYLATAFIIATIILWSIPVGIVGTISNINYLTNKIHWLRWIDNLPDPILGILTGFVPPFILSFFVSYVPYFFRYIAKLSGQPTTVEAEKKTQHWYFAFQVIQVFLITTFSSGATTVATKIANEPGSIPVLLAKNLPKASNFYLSYFIIQGLGSAPKNVLNYSDLFQYIFYDKVFDRTPRQKYNRITQMKGIGWGSVYPKFANFAVIAIAYSCVAPLVLGFAAAGLYLFYISYRYQLLYAIQVKVEPRGQCYSNAMQHLMVGVYLAELCLLGLFSIKNAAGPVAMLAVLLVVTIVYHAVVNRYLSPLEKYLPLDELQSDNDEEQPLLADDNNDDEEDDEPRNGTRARIRTLAHKANNAIEKLPKALLDPLSTLLEPRLLPSVADLREWLSNPAAESSQKPLTEEEVKNAYINPALTAKMPKVWIPKDKNGLSAKEIEENEKVGVASTDEGAELDGEGRMRWDRDDFEKAPVFKLAKKY</sequence>
<comment type="caution">
    <text evidence="14">The sequence shown here is derived from an EMBL/GenBank/DDBJ whole genome shotgun (WGS) entry which is preliminary data.</text>
</comment>
<dbReference type="PANTHER" id="PTHR13018:SF26">
    <property type="entry name" value="DOMAIN PROTEIN, PUTATIVE (AFU_ORTHOLOGUE AFUA_5G10920)-RELATED"/>
    <property type="match status" value="1"/>
</dbReference>
<keyword evidence="9" id="KW-0732">Signal</keyword>
<evidence type="ECO:0000256" key="7">
    <source>
        <dbReference type="SAM" id="MobiDB-lite"/>
    </source>
</evidence>
<feature type="signal peptide" evidence="9">
    <location>
        <begin position="1"/>
        <end position="20"/>
    </location>
</feature>
<evidence type="ECO:0000256" key="4">
    <source>
        <dbReference type="ARBA" id="ARBA00022692"/>
    </source>
</evidence>
<evidence type="ECO:0000256" key="2">
    <source>
        <dbReference type="ARBA" id="ARBA00007779"/>
    </source>
</evidence>
<dbReference type="RefSeq" id="XP_017997578.1">
    <property type="nucleotide sequence ID" value="XM_018144029.1"/>
</dbReference>
<keyword evidence="5 8" id="KW-1133">Transmembrane helix</keyword>
<dbReference type="AlphaFoldDB" id="A0A0N1NWZ0"/>
<feature type="compositionally biased region" description="Acidic residues" evidence="7">
    <location>
        <begin position="592"/>
        <end position="610"/>
    </location>
</feature>
<dbReference type="VEuPathDB" id="FungiDB:AB675_3932"/>
<dbReference type="InterPro" id="IPR032880">
    <property type="entry name" value="CSC1/OSCA1-like_N"/>
</dbReference>
<evidence type="ECO:0000256" key="6">
    <source>
        <dbReference type="ARBA" id="ARBA00023136"/>
    </source>
</evidence>
<name>A0A0N1NWZ0_9EURO</name>
<dbReference type="InterPro" id="IPR027815">
    <property type="entry name" value="CSC1/OSCA1-like_cyt"/>
</dbReference>
<evidence type="ECO:0000259" key="10">
    <source>
        <dbReference type="Pfam" id="PF02714"/>
    </source>
</evidence>
<dbReference type="Pfam" id="PF13967">
    <property type="entry name" value="RSN1_TM"/>
    <property type="match status" value="1"/>
</dbReference>
<accession>A0A0N1NWZ0</accession>
<evidence type="ECO:0000256" key="5">
    <source>
        <dbReference type="ARBA" id="ARBA00022989"/>
    </source>
</evidence>
<organism evidence="14 15">
    <name type="scientific">Cyphellophora attinorum</name>
    <dbReference type="NCBI Taxonomy" id="1664694"/>
    <lineage>
        <taxon>Eukaryota</taxon>
        <taxon>Fungi</taxon>
        <taxon>Dikarya</taxon>
        <taxon>Ascomycota</taxon>
        <taxon>Pezizomycotina</taxon>
        <taxon>Eurotiomycetes</taxon>
        <taxon>Chaetothyriomycetidae</taxon>
        <taxon>Chaetothyriales</taxon>
        <taxon>Cyphellophoraceae</taxon>
        <taxon>Cyphellophora</taxon>
    </lineage>
</organism>
<evidence type="ECO:0000259" key="12">
    <source>
        <dbReference type="Pfam" id="PF13967"/>
    </source>
</evidence>
<evidence type="ECO:0000256" key="8">
    <source>
        <dbReference type="SAM" id="Phobius"/>
    </source>
</evidence>
<comment type="similarity">
    <text evidence="2">Belongs to the CSC1 (TC 1.A.17) family.</text>
</comment>
<reference evidence="14 15" key="1">
    <citation type="submission" date="2015-06" db="EMBL/GenBank/DDBJ databases">
        <title>Draft genome of the ant-associated black yeast Phialophora attae CBS 131958.</title>
        <authorList>
            <person name="Moreno L.F."/>
            <person name="Stielow B.J."/>
            <person name="de Hoog S."/>
            <person name="Vicente V.A."/>
            <person name="Weiss V.A."/>
            <person name="de Vries M."/>
            <person name="Cruz L.M."/>
            <person name="Souza E.M."/>
        </authorList>
    </citation>
    <scope>NUCLEOTIDE SEQUENCE [LARGE SCALE GENOMIC DNA]</scope>
    <source>
        <strain evidence="14 15">CBS 131958</strain>
    </source>
</reference>
<feature type="region of interest" description="Disordered" evidence="7">
    <location>
        <begin position="592"/>
        <end position="613"/>
    </location>
</feature>
<feature type="domain" description="10TM putative phosphate transporter extracellular tail" evidence="11">
    <location>
        <begin position="645"/>
        <end position="734"/>
    </location>
</feature>
<dbReference type="Pfam" id="PF14703">
    <property type="entry name" value="PHM7_cyt"/>
    <property type="match status" value="1"/>
</dbReference>
<dbReference type="InterPro" id="IPR045122">
    <property type="entry name" value="Csc1-like"/>
</dbReference>
<keyword evidence="6 8" id="KW-0472">Membrane</keyword>
<proteinExistence type="inferred from homology"/>
<evidence type="ECO:0000259" key="11">
    <source>
        <dbReference type="Pfam" id="PF12621"/>
    </source>
</evidence>
<feature type="domain" description="CSC1/OSCA1-like N-terminal transmembrane" evidence="12">
    <location>
        <begin position="2"/>
        <end position="64"/>
    </location>
</feature>
<evidence type="ECO:0000256" key="1">
    <source>
        <dbReference type="ARBA" id="ARBA00004141"/>
    </source>
</evidence>
<dbReference type="Proteomes" id="UP000038010">
    <property type="component" value="Unassembled WGS sequence"/>
</dbReference>
<feature type="region of interest" description="Disordered" evidence="7">
    <location>
        <begin position="150"/>
        <end position="171"/>
    </location>
</feature>
<dbReference type="Pfam" id="PF12621">
    <property type="entry name" value="PHM7_ext"/>
    <property type="match status" value="1"/>
</dbReference>
<keyword evidence="4 8" id="KW-0812">Transmembrane</keyword>
<feature type="transmembrane region" description="Helical" evidence="8">
    <location>
        <begin position="475"/>
        <end position="501"/>
    </location>
</feature>